<evidence type="ECO:0000256" key="4">
    <source>
        <dbReference type="ARBA" id="ARBA00022980"/>
    </source>
</evidence>
<dbReference type="PANTHER" id="PTHR21338:SF0">
    <property type="entry name" value="LARGE RIBOSOMAL SUBUNIT PROTEIN ML41"/>
    <property type="match status" value="1"/>
</dbReference>
<sequence length="169" mass="19465">MVRHVTATCFRAPWPFEKKGSTGWRKNGPVVTESHKWPGQQKEFPELSPKFLGANFKQLWRYTGVASTGFNDPKTDDFVHVPEMVPELVVPDLANFELKPYVSYKTDAKIEERLRNFDKKLTKFGGNEKAAIANSKETELWPPPPIDAKILFDFFYAEKIRQAFEKGKK</sequence>
<organism evidence="7 8">
    <name type="scientific">Heterodera trifolii</name>
    <dbReference type="NCBI Taxonomy" id="157864"/>
    <lineage>
        <taxon>Eukaryota</taxon>
        <taxon>Metazoa</taxon>
        <taxon>Ecdysozoa</taxon>
        <taxon>Nematoda</taxon>
        <taxon>Chromadorea</taxon>
        <taxon>Rhabditida</taxon>
        <taxon>Tylenchina</taxon>
        <taxon>Tylenchomorpha</taxon>
        <taxon>Tylenchoidea</taxon>
        <taxon>Heteroderidae</taxon>
        <taxon>Heteroderinae</taxon>
        <taxon>Heterodera</taxon>
    </lineage>
</organism>
<evidence type="ECO:0000256" key="3">
    <source>
        <dbReference type="ARBA" id="ARBA00022946"/>
    </source>
</evidence>
<evidence type="ECO:0000256" key="5">
    <source>
        <dbReference type="ARBA" id="ARBA00023128"/>
    </source>
</evidence>
<accession>A0ABD2LWN3</accession>
<evidence type="ECO:0000313" key="8">
    <source>
        <dbReference type="Proteomes" id="UP001620626"/>
    </source>
</evidence>
<dbReference type="PANTHER" id="PTHR21338">
    <property type="entry name" value="MITOCHONDRIAL RIBOSOMAL PROTEIN L41"/>
    <property type="match status" value="1"/>
</dbReference>
<comment type="similarity">
    <text evidence="2">Belongs to the mitochondrion-specific ribosomal protein mL41 family.</text>
</comment>
<dbReference type="Proteomes" id="UP001620626">
    <property type="component" value="Unassembled WGS sequence"/>
</dbReference>
<name>A0ABD2LWN3_9BILA</name>
<dbReference type="GO" id="GO:0005739">
    <property type="term" value="C:mitochondrion"/>
    <property type="evidence" value="ECO:0007669"/>
    <property type="project" value="UniProtKB-SubCell"/>
</dbReference>
<evidence type="ECO:0000256" key="2">
    <source>
        <dbReference type="ARBA" id="ARBA00010152"/>
    </source>
</evidence>
<reference evidence="7 8" key="1">
    <citation type="submission" date="2024-10" db="EMBL/GenBank/DDBJ databases">
        <authorList>
            <person name="Kim D."/>
        </authorList>
    </citation>
    <scope>NUCLEOTIDE SEQUENCE [LARGE SCALE GENOMIC DNA]</scope>
    <source>
        <strain evidence="7">BH-2024</strain>
    </source>
</reference>
<keyword evidence="6" id="KW-0687">Ribonucleoprotein</keyword>
<keyword evidence="3" id="KW-0809">Transit peptide</keyword>
<comment type="caution">
    <text evidence="7">The sequence shown here is derived from an EMBL/GenBank/DDBJ whole genome shotgun (WGS) entry which is preliminary data.</text>
</comment>
<dbReference type="AlphaFoldDB" id="A0ABD2LWN3"/>
<protein>
    <recommendedName>
        <fullName evidence="9">39S ribosomal protein L41, mitochondrial</fullName>
    </recommendedName>
</protein>
<keyword evidence="4" id="KW-0689">Ribosomal protein</keyword>
<evidence type="ECO:0000256" key="6">
    <source>
        <dbReference type="ARBA" id="ARBA00023274"/>
    </source>
</evidence>
<dbReference type="GO" id="GO:1990904">
    <property type="term" value="C:ribonucleoprotein complex"/>
    <property type="evidence" value="ECO:0007669"/>
    <property type="project" value="UniProtKB-KW"/>
</dbReference>
<evidence type="ECO:0000313" key="7">
    <source>
        <dbReference type="EMBL" id="KAL3119661.1"/>
    </source>
</evidence>
<keyword evidence="8" id="KW-1185">Reference proteome</keyword>
<evidence type="ECO:0000256" key="1">
    <source>
        <dbReference type="ARBA" id="ARBA00004173"/>
    </source>
</evidence>
<keyword evidence="5" id="KW-0496">Mitochondrion</keyword>
<dbReference type="Pfam" id="PF09809">
    <property type="entry name" value="MRP-L27"/>
    <property type="match status" value="1"/>
</dbReference>
<gene>
    <name evidence="7" type="ORF">niasHT_006747</name>
</gene>
<dbReference type="GO" id="GO:0005840">
    <property type="term" value="C:ribosome"/>
    <property type="evidence" value="ECO:0007669"/>
    <property type="project" value="UniProtKB-KW"/>
</dbReference>
<dbReference type="EMBL" id="JBICBT010000240">
    <property type="protein sequence ID" value="KAL3119661.1"/>
    <property type="molecule type" value="Genomic_DNA"/>
</dbReference>
<comment type="subcellular location">
    <subcellularLocation>
        <location evidence="1">Mitochondrion</location>
    </subcellularLocation>
</comment>
<evidence type="ECO:0008006" key="9">
    <source>
        <dbReference type="Google" id="ProtNLM"/>
    </source>
</evidence>
<dbReference type="InterPro" id="IPR019189">
    <property type="entry name" value="Ribosomal_mL41"/>
</dbReference>
<proteinExistence type="inferred from homology"/>